<evidence type="ECO:0000256" key="1">
    <source>
        <dbReference type="SAM" id="Phobius"/>
    </source>
</evidence>
<sequence length="164" mass="17968">MYRLIASLSDKLMFTVSCLLGMQIPAFINAYQQRLAGHLDEAHLQLQNFQSIADKYHQGDISQLLSAYRASADPGINASAELVLNLIDRIALLTSHLANLTQGDYVHQVYYFLTGMDSAIAKATLHDFQLALPMQASALATGLMLAIVSTFVFSQTLGKFSPQS</sequence>
<gene>
    <name evidence="2" type="ORF">FE810_06575</name>
</gene>
<feature type="transmembrane region" description="Helical" evidence="1">
    <location>
        <begin position="12"/>
        <end position="31"/>
    </location>
</feature>
<dbReference type="OrthoDB" id="7021410at2"/>
<keyword evidence="1" id="KW-1133">Transmembrane helix</keyword>
<name>A0A5R9ILE4_9GAMM</name>
<reference evidence="2 3" key="1">
    <citation type="submission" date="2019-05" db="EMBL/GenBank/DDBJ databases">
        <title>Genome sequences of Thalassotalea litorea 1K03283.</title>
        <authorList>
            <person name="Zhang D."/>
        </authorList>
    </citation>
    <scope>NUCLEOTIDE SEQUENCE [LARGE SCALE GENOMIC DNA]</scope>
    <source>
        <strain evidence="2 3">MCCC 1K03283</strain>
    </source>
</reference>
<keyword evidence="1" id="KW-0812">Transmembrane</keyword>
<dbReference type="InterPro" id="IPR022584">
    <property type="entry name" value="DUF2937"/>
</dbReference>
<evidence type="ECO:0000313" key="2">
    <source>
        <dbReference type="EMBL" id="TLU66350.1"/>
    </source>
</evidence>
<proteinExistence type="predicted"/>
<dbReference type="AlphaFoldDB" id="A0A5R9ILE4"/>
<feature type="transmembrane region" description="Helical" evidence="1">
    <location>
        <begin position="134"/>
        <end position="154"/>
    </location>
</feature>
<organism evidence="2 3">
    <name type="scientific">Thalassotalea litorea</name>
    <dbReference type="NCBI Taxonomy" id="2020715"/>
    <lineage>
        <taxon>Bacteria</taxon>
        <taxon>Pseudomonadati</taxon>
        <taxon>Pseudomonadota</taxon>
        <taxon>Gammaproteobacteria</taxon>
        <taxon>Alteromonadales</taxon>
        <taxon>Colwelliaceae</taxon>
        <taxon>Thalassotalea</taxon>
    </lineage>
</organism>
<dbReference type="Proteomes" id="UP000307790">
    <property type="component" value="Unassembled WGS sequence"/>
</dbReference>
<dbReference type="EMBL" id="VCBC01000005">
    <property type="protein sequence ID" value="TLU66350.1"/>
    <property type="molecule type" value="Genomic_DNA"/>
</dbReference>
<protein>
    <submittedName>
        <fullName evidence="2">DUF2937 family protein</fullName>
    </submittedName>
</protein>
<comment type="caution">
    <text evidence="2">The sequence shown here is derived from an EMBL/GenBank/DDBJ whole genome shotgun (WGS) entry which is preliminary data.</text>
</comment>
<dbReference type="RefSeq" id="WP_138319225.1">
    <property type="nucleotide sequence ID" value="NZ_VCBC01000005.1"/>
</dbReference>
<keyword evidence="3" id="KW-1185">Reference proteome</keyword>
<evidence type="ECO:0000313" key="3">
    <source>
        <dbReference type="Proteomes" id="UP000307790"/>
    </source>
</evidence>
<accession>A0A5R9ILE4</accession>
<keyword evidence="1" id="KW-0472">Membrane</keyword>
<dbReference type="Pfam" id="PF11157">
    <property type="entry name" value="DUF2937"/>
    <property type="match status" value="1"/>
</dbReference>